<gene>
    <name evidence="2" type="ORF">ILP92_03665</name>
</gene>
<dbReference type="RefSeq" id="WP_198915017.1">
    <property type="nucleotide sequence ID" value="NZ_JAEKPD010000002.1"/>
</dbReference>
<sequence length="127" mass="14376">MSHATGLKFTPFLLLAALAPAQASQPIHESLVERGVLVDAMIGQQTPIVGSSDFLDMYVHAAEQFRLEATRRSDAAYVGEMSRRKLHVWEDRWDAGDWDDPANRGELVDWWTYCFKLYDHVGLTGPR</sequence>
<name>A0A934IE82_9RHOB</name>
<accession>A0A934IE82</accession>
<comment type="caution">
    <text evidence="2">The sequence shown here is derived from an EMBL/GenBank/DDBJ whole genome shotgun (WGS) entry which is preliminary data.</text>
</comment>
<dbReference type="Proteomes" id="UP000642488">
    <property type="component" value="Unassembled WGS sequence"/>
</dbReference>
<evidence type="ECO:0000256" key="1">
    <source>
        <dbReference type="SAM" id="SignalP"/>
    </source>
</evidence>
<proteinExistence type="predicted"/>
<protein>
    <submittedName>
        <fullName evidence="2">Uncharacterized protein</fullName>
    </submittedName>
</protein>
<feature type="chain" id="PRO_5037488502" evidence="1">
    <location>
        <begin position="24"/>
        <end position="127"/>
    </location>
</feature>
<evidence type="ECO:0000313" key="3">
    <source>
        <dbReference type="Proteomes" id="UP000642488"/>
    </source>
</evidence>
<organism evidence="2 3">
    <name type="scientific">Palleronia pontilimi</name>
    <dbReference type="NCBI Taxonomy" id="1964209"/>
    <lineage>
        <taxon>Bacteria</taxon>
        <taxon>Pseudomonadati</taxon>
        <taxon>Pseudomonadota</taxon>
        <taxon>Alphaproteobacteria</taxon>
        <taxon>Rhodobacterales</taxon>
        <taxon>Roseobacteraceae</taxon>
        <taxon>Palleronia</taxon>
    </lineage>
</organism>
<keyword evidence="3" id="KW-1185">Reference proteome</keyword>
<keyword evidence="1" id="KW-0732">Signal</keyword>
<evidence type="ECO:0000313" key="2">
    <source>
        <dbReference type="EMBL" id="MBJ3761845.1"/>
    </source>
</evidence>
<reference evidence="2" key="1">
    <citation type="submission" date="2020-12" db="EMBL/GenBank/DDBJ databases">
        <title>Bacterial taxonomy.</title>
        <authorList>
            <person name="Pan X."/>
        </authorList>
    </citation>
    <scope>NUCLEOTIDE SEQUENCE</scope>
    <source>
        <strain evidence="2">KCTC 52957</strain>
    </source>
</reference>
<feature type="signal peptide" evidence="1">
    <location>
        <begin position="1"/>
        <end position="23"/>
    </location>
</feature>
<dbReference type="AlphaFoldDB" id="A0A934IE82"/>
<dbReference type="EMBL" id="JAEKPD010000002">
    <property type="protein sequence ID" value="MBJ3761845.1"/>
    <property type="molecule type" value="Genomic_DNA"/>
</dbReference>